<feature type="domain" description="Immunity protein 40" evidence="1">
    <location>
        <begin position="24"/>
        <end position="112"/>
    </location>
</feature>
<dbReference type="EMBL" id="JAQZHK010000003">
    <property type="protein sequence ID" value="MDY3512576.1"/>
    <property type="molecule type" value="Genomic_DNA"/>
</dbReference>
<dbReference type="RefSeq" id="WP_052911368.1">
    <property type="nucleotide sequence ID" value="NZ_CP110126.1"/>
</dbReference>
<evidence type="ECO:0000259" key="1">
    <source>
        <dbReference type="Pfam" id="PF15569"/>
    </source>
</evidence>
<comment type="caution">
    <text evidence="2">The sequence shown here is derived from an EMBL/GenBank/DDBJ whole genome shotgun (WGS) entry which is preliminary data.</text>
</comment>
<name>A0AAP6HFZ1_RIEAN</name>
<reference evidence="2" key="1">
    <citation type="submission" date="2023-01" db="EMBL/GenBank/DDBJ databases">
        <title>Genome-based studies on antimicrobial resistance profiles of Riemerella anatipestifer in China, 1994 to 2021.</title>
        <authorList>
            <person name="Yang Z."/>
            <person name="Zhu D."/>
        </authorList>
    </citation>
    <scope>NUCLEOTIDE SEQUENCE</scope>
    <source>
        <strain evidence="2">RCAD1218</strain>
    </source>
</reference>
<proteinExistence type="predicted"/>
<evidence type="ECO:0000313" key="3">
    <source>
        <dbReference type="Proteomes" id="UP001284033"/>
    </source>
</evidence>
<evidence type="ECO:0000313" key="2">
    <source>
        <dbReference type="EMBL" id="MDY3512576.1"/>
    </source>
</evidence>
<sequence length="125" mass="14675">MRNNLTYWELLQENGFPMSNINPGSNEFALPIIETLESLKLLDKEKKAILGGDVLVENNGTLIYIYQLLGDEYIYLNWYCDRLKNETYEIYLKRSLSKARKEIENLLKIENQHNKKVYIVLVTEG</sequence>
<dbReference type="Pfam" id="PF15569">
    <property type="entry name" value="Imm40"/>
    <property type="match status" value="1"/>
</dbReference>
<dbReference type="AlphaFoldDB" id="A0AAP6HFZ1"/>
<gene>
    <name evidence="2" type="primary">imm40</name>
    <name evidence="2" type="ORF">PG303_05025</name>
</gene>
<accession>A0AAP6HFZ1</accession>
<dbReference type="InterPro" id="IPR029080">
    <property type="entry name" value="Imm40"/>
</dbReference>
<dbReference type="Proteomes" id="UP001284033">
    <property type="component" value="Unassembled WGS sequence"/>
</dbReference>
<protein>
    <submittedName>
        <fullName evidence="2">Imm40 family immunity protein</fullName>
    </submittedName>
</protein>
<organism evidence="2 3">
    <name type="scientific">Riemerella anatipestifer</name>
    <name type="common">Moraxella anatipestifer</name>
    <dbReference type="NCBI Taxonomy" id="34085"/>
    <lineage>
        <taxon>Bacteria</taxon>
        <taxon>Pseudomonadati</taxon>
        <taxon>Bacteroidota</taxon>
        <taxon>Flavobacteriia</taxon>
        <taxon>Flavobacteriales</taxon>
        <taxon>Weeksellaceae</taxon>
        <taxon>Riemerella</taxon>
    </lineage>
</organism>